<keyword evidence="2" id="KW-1185">Reference proteome</keyword>
<comment type="caution">
    <text evidence="1">The sequence shown here is derived from an EMBL/GenBank/DDBJ whole genome shotgun (WGS) entry which is preliminary data.</text>
</comment>
<name>A0A3S2VNT1_9PROT</name>
<dbReference type="EMBL" id="SADE01000001">
    <property type="protein sequence ID" value="RVU38058.1"/>
    <property type="molecule type" value="Genomic_DNA"/>
</dbReference>
<reference evidence="2" key="1">
    <citation type="submission" date="2019-01" db="EMBL/GenBank/DDBJ databases">
        <title>Gri0909 isolated from a small marine red alga.</title>
        <authorList>
            <person name="Kim J."/>
            <person name="Jeong S.E."/>
            <person name="Jeon C.O."/>
        </authorList>
    </citation>
    <scope>NUCLEOTIDE SEQUENCE [LARGE SCALE GENOMIC DNA]</scope>
    <source>
        <strain evidence="2">Gri0909</strain>
    </source>
</reference>
<gene>
    <name evidence="1" type="ORF">EOI86_01775</name>
</gene>
<organism evidence="1 2">
    <name type="scientific">Hwanghaeella grinnelliae</name>
    <dbReference type="NCBI Taxonomy" id="2500179"/>
    <lineage>
        <taxon>Bacteria</taxon>
        <taxon>Pseudomonadati</taxon>
        <taxon>Pseudomonadota</taxon>
        <taxon>Alphaproteobacteria</taxon>
        <taxon>Rhodospirillales</taxon>
        <taxon>Rhodospirillaceae</taxon>
        <taxon>Hwanghaeella</taxon>
    </lineage>
</organism>
<evidence type="ECO:0000313" key="1">
    <source>
        <dbReference type="EMBL" id="RVU38058.1"/>
    </source>
</evidence>
<sequence length="117" mass="12547">MIIAGRSGCDEVRTMRMASSLASCAGVGNAASLAPDGFLLDLHGFNHLYVHLSVRCRGQWLSAHSEQPYDGSRRNKLLSAIGLFHRRRRAIPAASIKGKPFSANGIAALPHQEPLAA</sequence>
<dbReference type="RefSeq" id="WP_127763430.1">
    <property type="nucleotide sequence ID" value="NZ_SADE01000001.1"/>
</dbReference>
<dbReference type="AlphaFoldDB" id="A0A3S2VNT1"/>
<accession>A0A3S2VNT1</accession>
<protein>
    <submittedName>
        <fullName evidence="1">Uncharacterized protein</fullName>
    </submittedName>
</protein>
<dbReference type="Proteomes" id="UP000287447">
    <property type="component" value="Unassembled WGS sequence"/>
</dbReference>
<evidence type="ECO:0000313" key="2">
    <source>
        <dbReference type="Proteomes" id="UP000287447"/>
    </source>
</evidence>
<proteinExistence type="predicted"/>